<dbReference type="Pfam" id="PF08240">
    <property type="entry name" value="ADH_N"/>
    <property type="match status" value="1"/>
</dbReference>
<reference evidence="7 8" key="1">
    <citation type="submission" date="2013-09" db="EMBL/GenBank/DDBJ databases">
        <title>Whole genome shotgun sequence of Novosphingobium tardaugens NBRC 16725.</title>
        <authorList>
            <person name="Isaki S."/>
            <person name="Hosoyama A."/>
            <person name="Tsuchikane K."/>
            <person name="Katsumata H."/>
            <person name="Ando Y."/>
            <person name="Yamazaki S."/>
            <person name="Fujita N."/>
        </authorList>
    </citation>
    <scope>NUCLEOTIDE SEQUENCE [LARGE SCALE GENOMIC DNA]</scope>
    <source>
        <strain evidence="7 8">NBRC 16725</strain>
    </source>
</reference>
<evidence type="ECO:0000256" key="4">
    <source>
        <dbReference type="RuleBase" id="RU361277"/>
    </source>
</evidence>
<keyword evidence="3" id="KW-0560">Oxidoreductase</keyword>
<evidence type="ECO:0000259" key="5">
    <source>
        <dbReference type="Pfam" id="PF00107"/>
    </source>
</evidence>
<dbReference type="Pfam" id="PF00107">
    <property type="entry name" value="ADH_zinc_N"/>
    <property type="match status" value="1"/>
</dbReference>
<dbReference type="InterPro" id="IPR013149">
    <property type="entry name" value="ADH-like_C"/>
</dbReference>
<evidence type="ECO:0000259" key="6">
    <source>
        <dbReference type="Pfam" id="PF08240"/>
    </source>
</evidence>
<evidence type="ECO:0000313" key="7">
    <source>
        <dbReference type="EMBL" id="GAD47518.1"/>
    </source>
</evidence>
<dbReference type="AlphaFoldDB" id="U2ZYB1"/>
<dbReference type="Gene3D" id="3.40.50.720">
    <property type="entry name" value="NAD(P)-binding Rossmann-like Domain"/>
    <property type="match status" value="1"/>
</dbReference>
<evidence type="ECO:0000256" key="3">
    <source>
        <dbReference type="ARBA" id="ARBA00023002"/>
    </source>
</evidence>
<evidence type="ECO:0000256" key="2">
    <source>
        <dbReference type="ARBA" id="ARBA00022833"/>
    </source>
</evidence>
<evidence type="ECO:0000256" key="1">
    <source>
        <dbReference type="ARBA" id="ARBA00022723"/>
    </source>
</evidence>
<feature type="domain" description="Alcohol dehydrogenase-like C-terminal" evidence="5">
    <location>
        <begin position="120"/>
        <end position="243"/>
    </location>
</feature>
<dbReference type="eggNOG" id="COG1063">
    <property type="taxonomic scope" value="Bacteria"/>
</dbReference>
<proteinExistence type="inferred from homology"/>
<sequence>MQNDAGTIPGHEIAGTIAAIGDAVSGFSIGERIAVYPAVGCGTCAACERGNPILCPAAEWVSGGYAEYIRVPAVAAIRIPPDLNPEHAALIEPLTVSLYGLKVGNLARGERVLILGAGSIALAAIYWARRMGAEKVVVMSRTARRADMAAAMGADAFVSYGDDEQAHVQQQLGGSADIVVECVGAPGMLDRAVRHAGLYGRVVSLGLGARPETVVPVMAGMKGVSLYFPVGYSMDDFRTTADAVRNGEVDPAIMISSVIPLEAVPERFKALQGNHNETKVHIAP</sequence>
<dbReference type="InterPro" id="IPR002328">
    <property type="entry name" value="ADH_Zn_CS"/>
</dbReference>
<gene>
    <name evidence="7" type="ORF">NT2_01_02870</name>
</gene>
<dbReference type="EMBL" id="BASZ01000001">
    <property type="protein sequence ID" value="GAD47518.1"/>
    <property type="molecule type" value="Genomic_DNA"/>
</dbReference>
<dbReference type="InterPro" id="IPR013154">
    <property type="entry name" value="ADH-like_N"/>
</dbReference>
<dbReference type="GO" id="GO:0016491">
    <property type="term" value="F:oxidoreductase activity"/>
    <property type="evidence" value="ECO:0007669"/>
    <property type="project" value="UniProtKB-KW"/>
</dbReference>
<dbReference type="InterPro" id="IPR036291">
    <property type="entry name" value="NAD(P)-bd_dom_sf"/>
</dbReference>
<dbReference type="PROSITE" id="PS00059">
    <property type="entry name" value="ADH_ZINC"/>
    <property type="match status" value="1"/>
</dbReference>
<feature type="domain" description="Alcohol dehydrogenase-like N-terminal" evidence="6">
    <location>
        <begin position="6"/>
        <end position="80"/>
    </location>
</feature>
<dbReference type="GO" id="GO:0008270">
    <property type="term" value="F:zinc ion binding"/>
    <property type="evidence" value="ECO:0007669"/>
    <property type="project" value="InterPro"/>
</dbReference>
<dbReference type="InterPro" id="IPR011032">
    <property type="entry name" value="GroES-like_sf"/>
</dbReference>
<protein>
    <submittedName>
        <fullName evidence="7">Putative zinc-containing alcohol dehydrogenase</fullName>
    </submittedName>
</protein>
<keyword evidence="1 4" id="KW-0479">Metal-binding</keyword>
<dbReference type="InterPro" id="IPR050129">
    <property type="entry name" value="Zn_alcohol_dh"/>
</dbReference>
<name>U2ZYB1_9SPHN</name>
<dbReference type="PANTHER" id="PTHR43401:SF2">
    <property type="entry name" value="L-THREONINE 3-DEHYDROGENASE"/>
    <property type="match status" value="1"/>
</dbReference>
<evidence type="ECO:0000313" key="8">
    <source>
        <dbReference type="Proteomes" id="UP000016568"/>
    </source>
</evidence>
<keyword evidence="2 4" id="KW-0862">Zinc</keyword>
<organism evidence="7 8">
    <name type="scientific">Caenibius tardaugens NBRC 16725</name>
    <dbReference type="NCBI Taxonomy" id="1219035"/>
    <lineage>
        <taxon>Bacteria</taxon>
        <taxon>Pseudomonadati</taxon>
        <taxon>Pseudomonadota</taxon>
        <taxon>Alphaproteobacteria</taxon>
        <taxon>Sphingomonadales</taxon>
        <taxon>Erythrobacteraceae</taxon>
        <taxon>Caenibius</taxon>
    </lineage>
</organism>
<comment type="caution">
    <text evidence="7">The sequence shown here is derived from an EMBL/GenBank/DDBJ whole genome shotgun (WGS) entry which is preliminary data.</text>
</comment>
<dbReference type="Proteomes" id="UP000016568">
    <property type="component" value="Unassembled WGS sequence"/>
</dbReference>
<dbReference type="PANTHER" id="PTHR43401">
    <property type="entry name" value="L-THREONINE 3-DEHYDROGENASE"/>
    <property type="match status" value="1"/>
</dbReference>
<keyword evidence="8" id="KW-1185">Reference proteome</keyword>
<accession>U2ZYB1</accession>
<dbReference type="SUPFAM" id="SSF51735">
    <property type="entry name" value="NAD(P)-binding Rossmann-fold domains"/>
    <property type="match status" value="1"/>
</dbReference>
<comment type="cofactor">
    <cofactor evidence="4">
        <name>Zn(2+)</name>
        <dbReference type="ChEBI" id="CHEBI:29105"/>
    </cofactor>
</comment>
<dbReference type="SUPFAM" id="SSF50129">
    <property type="entry name" value="GroES-like"/>
    <property type="match status" value="1"/>
</dbReference>
<comment type="similarity">
    <text evidence="4">Belongs to the zinc-containing alcohol dehydrogenase family.</text>
</comment>
<dbReference type="Gene3D" id="3.90.180.10">
    <property type="entry name" value="Medium-chain alcohol dehydrogenases, catalytic domain"/>
    <property type="match status" value="1"/>
</dbReference>